<evidence type="ECO:0000313" key="2">
    <source>
        <dbReference type="Proteomes" id="UP000218418"/>
    </source>
</evidence>
<protein>
    <submittedName>
        <fullName evidence="1">Uncharacterized protein</fullName>
    </submittedName>
</protein>
<proteinExistence type="predicted"/>
<reference evidence="1 2" key="1">
    <citation type="submission" date="2017-06" db="EMBL/GenBank/DDBJ databases">
        <title>Genome sequencing of cyanobaciteial culture collection at National Institute for Environmental Studies (NIES).</title>
        <authorList>
            <person name="Hirose Y."/>
            <person name="Shimura Y."/>
            <person name="Fujisawa T."/>
            <person name="Nakamura Y."/>
            <person name="Kawachi M."/>
        </authorList>
    </citation>
    <scope>NUCLEOTIDE SEQUENCE [LARGE SCALE GENOMIC DNA]</scope>
    <source>
        <strain evidence="1 2">NIES-267</strain>
    </source>
</reference>
<evidence type="ECO:0000313" key="1">
    <source>
        <dbReference type="EMBL" id="BAY83859.1"/>
    </source>
</evidence>
<keyword evidence="2" id="KW-1185">Reference proteome</keyword>
<organism evidence="1 2">
    <name type="scientific">Calothrix parasitica NIES-267</name>
    <dbReference type="NCBI Taxonomy" id="1973488"/>
    <lineage>
        <taxon>Bacteria</taxon>
        <taxon>Bacillati</taxon>
        <taxon>Cyanobacteriota</taxon>
        <taxon>Cyanophyceae</taxon>
        <taxon>Nostocales</taxon>
        <taxon>Calotrichaceae</taxon>
        <taxon>Calothrix</taxon>
    </lineage>
</organism>
<gene>
    <name evidence="1" type="ORF">NIES267_33530</name>
</gene>
<sequence length="32" mass="3799">MDSETLKTLRVMRSTMYRDVIEKVIFSGYVET</sequence>
<dbReference type="EMBL" id="AP018227">
    <property type="protein sequence ID" value="BAY83859.1"/>
    <property type="molecule type" value="Genomic_DNA"/>
</dbReference>
<dbReference type="Proteomes" id="UP000218418">
    <property type="component" value="Chromosome"/>
</dbReference>
<name>A0A1Z4LRJ6_9CYAN</name>
<accession>A0A1Z4LRJ6</accession>
<dbReference type="AlphaFoldDB" id="A0A1Z4LRJ6"/>